<dbReference type="RefSeq" id="WP_066158857.1">
    <property type="nucleotide sequence ID" value="NZ_CP020814.1"/>
</dbReference>
<evidence type="ECO:0000313" key="3">
    <source>
        <dbReference type="Proteomes" id="UP000193006"/>
    </source>
</evidence>
<feature type="transmembrane region" description="Helical" evidence="1">
    <location>
        <begin position="49"/>
        <end position="71"/>
    </location>
</feature>
<sequence>MDILLLVTIGFILIGFVVLISLKKNMERKLAFIKANPQSGERTSKTKAVVWWIVSTVAWGMVSIGLIILSFHNYFG</sequence>
<proteinExistence type="predicted"/>
<keyword evidence="1" id="KW-0472">Membrane</keyword>
<name>A0A1X9MJU9_9BACI</name>
<reference evidence="2 3" key="1">
    <citation type="submission" date="2017-04" db="EMBL/GenBank/DDBJ databases">
        <title>Bacillus krulwichiae AM31D Genome sequencing and assembly.</title>
        <authorList>
            <person name="Krulwich T.A."/>
            <person name="Anastor L."/>
            <person name="Ehrlich R."/>
            <person name="Ehrlich G.D."/>
            <person name="Janto B."/>
        </authorList>
    </citation>
    <scope>NUCLEOTIDE SEQUENCE [LARGE SCALE GENOMIC DNA]</scope>
    <source>
        <strain evidence="2 3">AM31D</strain>
    </source>
</reference>
<evidence type="ECO:0000313" key="2">
    <source>
        <dbReference type="EMBL" id="ARK32563.1"/>
    </source>
</evidence>
<dbReference type="AlphaFoldDB" id="A0A1X9MJU9"/>
<organism evidence="2 3">
    <name type="scientific">Halalkalibacter krulwichiae</name>
    <dbReference type="NCBI Taxonomy" id="199441"/>
    <lineage>
        <taxon>Bacteria</taxon>
        <taxon>Bacillati</taxon>
        <taxon>Bacillota</taxon>
        <taxon>Bacilli</taxon>
        <taxon>Bacillales</taxon>
        <taxon>Bacillaceae</taxon>
        <taxon>Halalkalibacter</taxon>
    </lineage>
</organism>
<dbReference type="KEGG" id="bkw:BkAM31D_23330"/>
<dbReference type="EMBL" id="CP020814">
    <property type="protein sequence ID" value="ARK32563.1"/>
    <property type="molecule type" value="Genomic_DNA"/>
</dbReference>
<keyword evidence="1" id="KW-0812">Transmembrane</keyword>
<keyword evidence="3" id="KW-1185">Reference proteome</keyword>
<dbReference type="STRING" id="199441.BkAM31D_23330"/>
<accession>A0A1X9MJU9</accession>
<evidence type="ECO:0000256" key="1">
    <source>
        <dbReference type="SAM" id="Phobius"/>
    </source>
</evidence>
<protein>
    <submittedName>
        <fullName evidence="2">Uncharacterized protein</fullName>
    </submittedName>
</protein>
<keyword evidence="1" id="KW-1133">Transmembrane helix</keyword>
<gene>
    <name evidence="2" type="ORF">BkAM31D_23330</name>
</gene>
<dbReference type="Proteomes" id="UP000193006">
    <property type="component" value="Chromosome"/>
</dbReference>
<feature type="transmembrane region" description="Helical" evidence="1">
    <location>
        <begin position="6"/>
        <end position="22"/>
    </location>
</feature>